<organism evidence="1 2">
    <name type="scientific">Corallincola platygyrae</name>
    <dbReference type="NCBI Taxonomy" id="1193278"/>
    <lineage>
        <taxon>Bacteria</taxon>
        <taxon>Pseudomonadati</taxon>
        <taxon>Pseudomonadota</taxon>
        <taxon>Gammaproteobacteria</taxon>
        <taxon>Alteromonadales</taxon>
        <taxon>Psychromonadaceae</taxon>
        <taxon>Corallincola</taxon>
    </lineage>
</organism>
<keyword evidence="2" id="KW-1185">Reference proteome</keyword>
<accession>A0ABW4XKY8</accession>
<dbReference type="EMBL" id="JBHUHT010000010">
    <property type="protein sequence ID" value="MFD2095817.1"/>
    <property type="molecule type" value="Genomic_DNA"/>
</dbReference>
<protein>
    <submittedName>
        <fullName evidence="1">Uncharacterized protein</fullName>
    </submittedName>
</protein>
<dbReference type="RefSeq" id="WP_345340787.1">
    <property type="nucleotide sequence ID" value="NZ_BAABLI010000016.1"/>
</dbReference>
<evidence type="ECO:0000313" key="1">
    <source>
        <dbReference type="EMBL" id="MFD2095817.1"/>
    </source>
</evidence>
<evidence type="ECO:0000313" key="2">
    <source>
        <dbReference type="Proteomes" id="UP001597380"/>
    </source>
</evidence>
<comment type="caution">
    <text evidence="1">The sequence shown here is derived from an EMBL/GenBank/DDBJ whole genome shotgun (WGS) entry which is preliminary data.</text>
</comment>
<dbReference type="Proteomes" id="UP001597380">
    <property type="component" value="Unassembled WGS sequence"/>
</dbReference>
<proteinExistence type="predicted"/>
<name>A0ABW4XKY8_9GAMM</name>
<reference evidence="2" key="1">
    <citation type="journal article" date="2019" name="Int. J. Syst. Evol. Microbiol.">
        <title>The Global Catalogue of Microorganisms (GCM) 10K type strain sequencing project: providing services to taxonomists for standard genome sequencing and annotation.</title>
        <authorList>
            <consortium name="The Broad Institute Genomics Platform"/>
            <consortium name="The Broad Institute Genome Sequencing Center for Infectious Disease"/>
            <person name="Wu L."/>
            <person name="Ma J."/>
        </authorList>
    </citation>
    <scope>NUCLEOTIDE SEQUENCE [LARGE SCALE GENOMIC DNA]</scope>
    <source>
        <strain evidence="2">CGMCC 1.10992</strain>
    </source>
</reference>
<gene>
    <name evidence="1" type="ORF">ACFSJ3_07455</name>
</gene>
<sequence length="216" mass="25356">MNVYAYDPNDPTKKPIHIDDWVVEYGPNTDGCCRICDTEVYVKGDKSQKQTHFAHYRDSGCPTVVENHKPYDRFKNLPRDPALAESAKEWAFQNIESIYEKLKKFVKALTWLELHGLLETARREDIWSLKGMPHDYIPYVLLTCTTKFEANKKFGRAKSCFFVLEPSPESGEFWNSEGLQKQYIWEVTLPSKDVVHHEIKLETPEPWYMKRVHELL</sequence>